<evidence type="ECO:0000313" key="2">
    <source>
        <dbReference type="EMBL" id="OEL32092.1"/>
    </source>
</evidence>
<organism evidence="2 3">
    <name type="scientific">Dichanthelium oligosanthes</name>
    <dbReference type="NCBI Taxonomy" id="888268"/>
    <lineage>
        <taxon>Eukaryota</taxon>
        <taxon>Viridiplantae</taxon>
        <taxon>Streptophyta</taxon>
        <taxon>Embryophyta</taxon>
        <taxon>Tracheophyta</taxon>
        <taxon>Spermatophyta</taxon>
        <taxon>Magnoliopsida</taxon>
        <taxon>Liliopsida</taxon>
        <taxon>Poales</taxon>
        <taxon>Poaceae</taxon>
        <taxon>PACMAD clade</taxon>
        <taxon>Panicoideae</taxon>
        <taxon>Panicodae</taxon>
        <taxon>Paniceae</taxon>
        <taxon>Dichantheliinae</taxon>
        <taxon>Dichanthelium</taxon>
    </lineage>
</organism>
<name>A0A1E5W3U6_9POAL</name>
<dbReference type="AlphaFoldDB" id="A0A1E5W3U6"/>
<protein>
    <submittedName>
        <fullName evidence="2">Uncharacterized protein</fullName>
    </submittedName>
</protein>
<comment type="caution">
    <text evidence="2">The sequence shown here is derived from an EMBL/GenBank/DDBJ whole genome shotgun (WGS) entry which is preliminary data.</text>
</comment>
<evidence type="ECO:0000313" key="3">
    <source>
        <dbReference type="Proteomes" id="UP000095767"/>
    </source>
</evidence>
<accession>A0A1E5W3U6</accession>
<proteinExistence type="predicted"/>
<keyword evidence="3" id="KW-1185">Reference proteome</keyword>
<dbReference type="OrthoDB" id="418495at2759"/>
<feature type="compositionally biased region" description="Polar residues" evidence="1">
    <location>
        <begin position="170"/>
        <end position="179"/>
    </location>
</feature>
<dbReference type="PANTHER" id="PTHR23054:SF23">
    <property type="entry name" value="OS09G0493400 PROTEIN"/>
    <property type="match status" value="1"/>
</dbReference>
<dbReference type="Proteomes" id="UP000095767">
    <property type="component" value="Unassembled WGS sequence"/>
</dbReference>
<gene>
    <name evidence="2" type="ORF">BAE44_0006886</name>
</gene>
<dbReference type="STRING" id="888268.A0A1E5W3U6"/>
<evidence type="ECO:0000256" key="1">
    <source>
        <dbReference type="SAM" id="MobiDB-lite"/>
    </source>
</evidence>
<dbReference type="PANTHER" id="PTHR23054">
    <property type="entry name" value="TERNARY COMPLEX FACTOR MIP1, LEUCINE-ZIPPER-RELATED"/>
    <property type="match status" value="1"/>
</dbReference>
<feature type="region of interest" description="Disordered" evidence="1">
    <location>
        <begin position="147"/>
        <end position="183"/>
    </location>
</feature>
<dbReference type="EMBL" id="LWDX02022086">
    <property type="protein sequence ID" value="OEL32092.1"/>
    <property type="molecule type" value="Genomic_DNA"/>
</dbReference>
<reference evidence="2 3" key="1">
    <citation type="submission" date="2016-09" db="EMBL/GenBank/DDBJ databases">
        <title>The draft genome of Dichanthelium oligosanthes: A C3 panicoid grass species.</title>
        <authorList>
            <person name="Studer A.J."/>
            <person name="Schnable J.C."/>
            <person name="Brutnell T.P."/>
        </authorList>
    </citation>
    <scope>NUCLEOTIDE SEQUENCE [LARGE SCALE GENOMIC DNA]</scope>
    <source>
        <strain evidence="3">cv. Kellogg 1175</strain>
        <tissue evidence="2">Leaf</tissue>
    </source>
</reference>
<sequence length="367" mass="41934">MDSSLLPATALVLQSVSDLVGEIAALEQEVIRKELHLLSLYRRAFDQYVSESCSFTSEQVDQETLKNIDEGALRLRDIKHSAAFNLPTVSNDEVSKSGARHSSLVNFLSASISEYVPKISCKLSEDILSCIAAVYCKLSTSQLQDTECMTSPSPSVSSSSTFSPRRRNDSWSPQYNLDSPRQYGFQKERNEQNIGMIVVPRIRIDADKFDYASKMLETIRSLIQRLEKVDPMKMTHDEQLCFWINIHNALAFLAYGLHDKRMKSTDMILKVRLYTAKKIHQQLEAARTEFIQGNVAVRKQALLLPKVLHYYARDAALELRHLVELVCEGMSDAQRLQHSLRRRADKCVEWMPYKSSFRYVVDRDLAD</sequence>
<feature type="compositionally biased region" description="Low complexity" evidence="1">
    <location>
        <begin position="151"/>
        <end position="163"/>
    </location>
</feature>